<feature type="transmembrane region" description="Helical" evidence="12">
    <location>
        <begin position="249"/>
        <end position="270"/>
    </location>
</feature>
<feature type="transmembrane region" description="Helical" evidence="12">
    <location>
        <begin position="182"/>
        <end position="198"/>
    </location>
</feature>
<feature type="transmembrane region" description="Helical" evidence="12">
    <location>
        <begin position="431"/>
        <end position="454"/>
    </location>
</feature>
<evidence type="ECO:0000256" key="11">
    <source>
        <dbReference type="PROSITE-ProRule" id="PRU00421"/>
    </source>
</evidence>
<dbReference type="Pfam" id="PF02378">
    <property type="entry name" value="PTS_EIIC"/>
    <property type="match status" value="1"/>
</dbReference>
<evidence type="ECO:0000313" key="15">
    <source>
        <dbReference type="EMBL" id="MDW2797351.1"/>
    </source>
</evidence>
<feature type="transmembrane region" description="Helical" evidence="12">
    <location>
        <begin position="155"/>
        <end position="175"/>
    </location>
</feature>
<evidence type="ECO:0000256" key="1">
    <source>
        <dbReference type="ARBA" id="ARBA00004651"/>
    </source>
</evidence>
<evidence type="ECO:0000256" key="2">
    <source>
        <dbReference type="ARBA" id="ARBA00022448"/>
    </source>
</evidence>
<comment type="subcellular location">
    <subcellularLocation>
        <location evidence="1">Cell membrane</location>
        <topology evidence="1">Multi-pass membrane protein</topology>
    </subcellularLocation>
</comment>
<evidence type="ECO:0000256" key="10">
    <source>
        <dbReference type="ARBA" id="ARBA00023136"/>
    </source>
</evidence>
<dbReference type="PROSITE" id="PS51103">
    <property type="entry name" value="PTS_EIIC_TYPE_1"/>
    <property type="match status" value="1"/>
</dbReference>
<feature type="active site" description="Phosphocysteine intermediate; for EIIB activity" evidence="11">
    <location>
        <position position="29"/>
    </location>
</feature>
<feature type="transmembrane region" description="Helical" evidence="12">
    <location>
        <begin position="218"/>
        <end position="237"/>
    </location>
</feature>
<keyword evidence="10 12" id="KW-0472">Membrane</keyword>
<reference evidence="15 16" key="1">
    <citation type="submission" date="2023-10" db="EMBL/GenBank/DDBJ databases">
        <title>A novel Glycoside Hydrolase 43-Like Enzyme from Clostrdium boliviensis is an Endo-xylanase, and a Candidate for Xylooligosaccharides Production from Different Xylan Substrates.</title>
        <authorList>
            <person name="Alvarez M.T."/>
            <person name="Rocabado-Villegas L.R."/>
            <person name="Salas-Veizaga D.M."/>
            <person name="Linares-Pasten J.A."/>
            <person name="Gudmundsdottir E.E."/>
            <person name="Hreggvidsson G.O."/>
            <person name="Adlercreutz P."/>
            <person name="Nordberg Karlsson E."/>
        </authorList>
    </citation>
    <scope>NUCLEOTIDE SEQUENCE [LARGE SCALE GENOMIC DNA]</scope>
    <source>
        <strain evidence="15 16">E-1</strain>
    </source>
</reference>
<sequence>MANKDYAQICKDIVRVCGGESNIANVTHCMTRLRIQLHDETKLNKDEAKKISGVINMIVQSGEYQFVIGQDVPALYEEFKKLEGIKTGGEVPDSDTAKQDIKAGKSNIFSSIMAFIGGTFSPVIPVLIAGGLTGAVLTLLTTLFGVSAEDGAYKIFYAINQAAFYSLPVFIGYSAANKLKSNGYLGAFLGAILLYSTINNAEALDFFGIKVAQIAYNSTVFPVILGVLFMSVIYKILQKIIPVYLRTIFVPLITMLITVPVTLIVLGPIGNLAGTWLADGVLAIYRIAPAIAVMIIGITTPLMVFFGMNNAAYPVVFLLIAEIGSDPLICTGMTPANVAVGGACLAAAMIAKNAESRSIATGAGITALCGITEPGVYGVLFVKKYPLLGAMIGGGIGGLLAGLFGMTQYVVSTPGFISIPAYINPDGTGKNLIVSIFVMITAVTVSFLITLILGKRAEKKTAEKQ</sequence>
<dbReference type="RefSeq" id="WP_318063602.1">
    <property type="nucleotide sequence ID" value="NZ_JAWONS010000109.1"/>
</dbReference>
<dbReference type="SUPFAM" id="SSF55604">
    <property type="entry name" value="Glucose permease domain IIB"/>
    <property type="match status" value="1"/>
</dbReference>
<dbReference type="EMBL" id="JAWONS010000109">
    <property type="protein sequence ID" value="MDW2797351.1"/>
    <property type="molecule type" value="Genomic_DNA"/>
</dbReference>
<accession>A0ABU4GIB1</accession>
<dbReference type="InterPro" id="IPR003352">
    <property type="entry name" value="PTS_EIIC"/>
</dbReference>
<feature type="transmembrane region" description="Helical" evidence="12">
    <location>
        <begin position="112"/>
        <end position="143"/>
    </location>
</feature>
<keyword evidence="6" id="KW-0598">Phosphotransferase system</keyword>
<dbReference type="PROSITE" id="PS01035">
    <property type="entry name" value="PTS_EIIB_TYPE_1_CYS"/>
    <property type="match status" value="1"/>
</dbReference>
<dbReference type="InterPro" id="IPR001996">
    <property type="entry name" value="PTS_IIB_1"/>
</dbReference>
<dbReference type="PANTHER" id="PTHR30175:SF1">
    <property type="entry name" value="PTS SYSTEM ARBUTIN-, CELLOBIOSE-, AND SALICIN-SPECIFIC EIIBC COMPONENT-RELATED"/>
    <property type="match status" value="1"/>
</dbReference>
<organism evidence="15 16">
    <name type="scientific">Clostridium boliviensis</name>
    <dbReference type="NCBI Taxonomy" id="318465"/>
    <lineage>
        <taxon>Bacteria</taxon>
        <taxon>Bacillati</taxon>
        <taxon>Bacillota</taxon>
        <taxon>Clostridia</taxon>
        <taxon>Eubacteriales</taxon>
        <taxon>Clostridiaceae</taxon>
        <taxon>Clostridium</taxon>
    </lineage>
</organism>
<name>A0ABU4GIB1_9CLOT</name>
<evidence type="ECO:0000259" key="14">
    <source>
        <dbReference type="PROSITE" id="PS51103"/>
    </source>
</evidence>
<dbReference type="InterPro" id="IPR036878">
    <property type="entry name" value="Glu_permease_IIB"/>
</dbReference>
<comment type="caution">
    <text evidence="15">The sequence shown here is derived from an EMBL/GenBank/DDBJ whole genome shotgun (WGS) entry which is preliminary data.</text>
</comment>
<evidence type="ECO:0000256" key="12">
    <source>
        <dbReference type="SAM" id="Phobius"/>
    </source>
</evidence>
<evidence type="ECO:0000256" key="3">
    <source>
        <dbReference type="ARBA" id="ARBA00022475"/>
    </source>
</evidence>
<dbReference type="PROSITE" id="PS51098">
    <property type="entry name" value="PTS_EIIB_TYPE_1"/>
    <property type="match status" value="1"/>
</dbReference>
<dbReference type="InterPro" id="IPR013013">
    <property type="entry name" value="PTS_EIIC_1"/>
</dbReference>
<protein>
    <submittedName>
        <fullName evidence="15">PTS transporter subunit EIIC</fullName>
    </submittedName>
</protein>
<keyword evidence="3" id="KW-1003">Cell membrane</keyword>
<keyword evidence="2" id="KW-0813">Transport</keyword>
<keyword evidence="9 12" id="KW-1133">Transmembrane helix</keyword>
<gene>
    <name evidence="15" type="ORF">RZO55_07145</name>
</gene>
<dbReference type="Pfam" id="PF00367">
    <property type="entry name" value="PTS_EIIB"/>
    <property type="match status" value="1"/>
</dbReference>
<evidence type="ECO:0000256" key="8">
    <source>
        <dbReference type="ARBA" id="ARBA00022777"/>
    </source>
</evidence>
<evidence type="ECO:0000256" key="9">
    <source>
        <dbReference type="ARBA" id="ARBA00022989"/>
    </source>
</evidence>
<evidence type="ECO:0000256" key="4">
    <source>
        <dbReference type="ARBA" id="ARBA00022597"/>
    </source>
</evidence>
<evidence type="ECO:0000256" key="7">
    <source>
        <dbReference type="ARBA" id="ARBA00022692"/>
    </source>
</evidence>
<dbReference type="PANTHER" id="PTHR30175">
    <property type="entry name" value="PHOSPHOTRANSFERASE SYSTEM TRANSPORT PROTEIN"/>
    <property type="match status" value="1"/>
</dbReference>
<proteinExistence type="predicted"/>
<evidence type="ECO:0000259" key="13">
    <source>
        <dbReference type="PROSITE" id="PS51098"/>
    </source>
</evidence>
<evidence type="ECO:0000313" key="16">
    <source>
        <dbReference type="Proteomes" id="UP001276854"/>
    </source>
</evidence>
<keyword evidence="7 12" id="KW-0812">Transmembrane</keyword>
<dbReference type="CDD" id="cd00212">
    <property type="entry name" value="PTS_IIB_glc"/>
    <property type="match status" value="1"/>
</dbReference>
<dbReference type="Gene3D" id="3.30.1360.60">
    <property type="entry name" value="Glucose permease domain IIB"/>
    <property type="match status" value="1"/>
</dbReference>
<dbReference type="InterPro" id="IPR018113">
    <property type="entry name" value="PTrfase_EIIB_Cys"/>
</dbReference>
<dbReference type="InterPro" id="IPR050558">
    <property type="entry name" value="PTS_Sugar-Specific_Components"/>
</dbReference>
<evidence type="ECO:0000256" key="5">
    <source>
        <dbReference type="ARBA" id="ARBA00022679"/>
    </source>
</evidence>
<keyword evidence="16" id="KW-1185">Reference proteome</keyword>
<evidence type="ECO:0000256" key="6">
    <source>
        <dbReference type="ARBA" id="ARBA00022683"/>
    </source>
</evidence>
<keyword evidence="4" id="KW-0762">Sugar transport</keyword>
<keyword evidence="8" id="KW-0418">Kinase</keyword>
<keyword evidence="5" id="KW-0808">Transferase</keyword>
<feature type="domain" description="PTS EIIC type-1" evidence="14">
    <location>
        <begin position="114"/>
        <end position="465"/>
    </location>
</feature>
<feature type="domain" description="PTS EIIB type-1" evidence="13">
    <location>
        <begin position="7"/>
        <end position="89"/>
    </location>
</feature>
<feature type="transmembrane region" description="Helical" evidence="12">
    <location>
        <begin position="387"/>
        <end position="411"/>
    </location>
</feature>
<feature type="transmembrane region" description="Helical" evidence="12">
    <location>
        <begin position="282"/>
        <end position="306"/>
    </location>
</feature>
<dbReference type="Proteomes" id="UP001276854">
    <property type="component" value="Unassembled WGS sequence"/>
</dbReference>